<keyword evidence="4" id="KW-1185">Reference proteome</keyword>
<name>A0A6A6H412_VIRVR</name>
<feature type="compositionally biased region" description="Low complexity" evidence="1">
    <location>
        <begin position="336"/>
        <end position="356"/>
    </location>
</feature>
<feature type="compositionally biased region" description="Basic and acidic residues" evidence="1">
    <location>
        <begin position="364"/>
        <end position="386"/>
    </location>
</feature>
<keyword evidence="2" id="KW-0472">Membrane</keyword>
<dbReference type="EMBL" id="ML991812">
    <property type="protein sequence ID" value="KAF2232836.1"/>
    <property type="molecule type" value="Genomic_DNA"/>
</dbReference>
<keyword evidence="2" id="KW-1133">Transmembrane helix</keyword>
<feature type="region of interest" description="Disordered" evidence="1">
    <location>
        <begin position="463"/>
        <end position="529"/>
    </location>
</feature>
<dbReference type="AlphaFoldDB" id="A0A6A6H412"/>
<evidence type="ECO:0000313" key="4">
    <source>
        <dbReference type="Proteomes" id="UP000800092"/>
    </source>
</evidence>
<evidence type="ECO:0000256" key="2">
    <source>
        <dbReference type="SAM" id="Phobius"/>
    </source>
</evidence>
<evidence type="ECO:0000313" key="3">
    <source>
        <dbReference type="EMBL" id="KAF2232836.1"/>
    </source>
</evidence>
<keyword evidence="2" id="KW-0812">Transmembrane</keyword>
<organism evidence="3 4">
    <name type="scientific">Viridothelium virens</name>
    <name type="common">Speckled blister lichen</name>
    <name type="synonym">Trypethelium virens</name>
    <dbReference type="NCBI Taxonomy" id="1048519"/>
    <lineage>
        <taxon>Eukaryota</taxon>
        <taxon>Fungi</taxon>
        <taxon>Dikarya</taxon>
        <taxon>Ascomycota</taxon>
        <taxon>Pezizomycotina</taxon>
        <taxon>Dothideomycetes</taxon>
        <taxon>Dothideomycetes incertae sedis</taxon>
        <taxon>Trypetheliales</taxon>
        <taxon>Trypetheliaceae</taxon>
        <taxon>Viridothelium</taxon>
    </lineage>
</organism>
<reference evidence="3" key="1">
    <citation type="journal article" date="2020" name="Stud. Mycol.">
        <title>101 Dothideomycetes genomes: a test case for predicting lifestyles and emergence of pathogens.</title>
        <authorList>
            <person name="Haridas S."/>
            <person name="Albert R."/>
            <person name="Binder M."/>
            <person name="Bloem J."/>
            <person name="Labutti K."/>
            <person name="Salamov A."/>
            <person name="Andreopoulos B."/>
            <person name="Baker S."/>
            <person name="Barry K."/>
            <person name="Bills G."/>
            <person name="Bluhm B."/>
            <person name="Cannon C."/>
            <person name="Castanera R."/>
            <person name="Culley D."/>
            <person name="Daum C."/>
            <person name="Ezra D."/>
            <person name="Gonzalez J."/>
            <person name="Henrissat B."/>
            <person name="Kuo A."/>
            <person name="Liang C."/>
            <person name="Lipzen A."/>
            <person name="Lutzoni F."/>
            <person name="Magnuson J."/>
            <person name="Mondo S."/>
            <person name="Nolan M."/>
            <person name="Ohm R."/>
            <person name="Pangilinan J."/>
            <person name="Park H.-J."/>
            <person name="Ramirez L."/>
            <person name="Alfaro M."/>
            <person name="Sun H."/>
            <person name="Tritt A."/>
            <person name="Yoshinaga Y."/>
            <person name="Zwiers L.-H."/>
            <person name="Turgeon B."/>
            <person name="Goodwin S."/>
            <person name="Spatafora J."/>
            <person name="Crous P."/>
            <person name="Grigoriev I."/>
        </authorList>
    </citation>
    <scope>NUCLEOTIDE SEQUENCE</scope>
    <source>
        <strain evidence="3">Tuck. ex Michener</strain>
    </source>
</reference>
<gene>
    <name evidence="3" type="ORF">EV356DRAFT_534343</name>
</gene>
<feature type="compositionally biased region" description="Basic and acidic residues" evidence="1">
    <location>
        <begin position="474"/>
        <end position="492"/>
    </location>
</feature>
<dbReference type="Proteomes" id="UP000800092">
    <property type="component" value="Unassembled WGS sequence"/>
</dbReference>
<proteinExistence type="predicted"/>
<protein>
    <submittedName>
        <fullName evidence="3">Uncharacterized protein</fullName>
    </submittedName>
</protein>
<feature type="transmembrane region" description="Helical" evidence="2">
    <location>
        <begin position="129"/>
        <end position="156"/>
    </location>
</feature>
<evidence type="ECO:0000256" key="1">
    <source>
        <dbReference type="SAM" id="MobiDB-lite"/>
    </source>
</evidence>
<feature type="transmembrane region" description="Helical" evidence="2">
    <location>
        <begin position="6"/>
        <end position="34"/>
    </location>
</feature>
<feature type="transmembrane region" description="Helical" evidence="2">
    <location>
        <begin position="41"/>
        <end position="61"/>
    </location>
</feature>
<feature type="compositionally biased region" description="Basic and acidic residues" evidence="1">
    <location>
        <begin position="517"/>
        <end position="527"/>
    </location>
</feature>
<accession>A0A6A6H412</accession>
<sequence length="558" mass="60328">MSNDWIIWLGTICFRAVFWSSIFIVISSIFMLSLKSFDDGILVFEILSLANASLSIAYVALRCLTNRLPEERAPKGAGCVQMLRRLALQPAITLCVPWLIIDGINLTFLAKSRSLLVPKPDAARDWQTFALCIGLLITVFLEVLALLISCIFFIAYELSTSSLTPTLFGPLNPNNNKKNNPFPTHDKKSSISTHATTTTTMIAPSTLSFPSLETGPHWTGLHYIPPSPALSGLGIYTSPLPPLPLLSPLLSPPPRPDSAWRAVHPPPHAFQHAHAIPTVRRLAPSSPAPSLRGVRSCASVRSASASSAGVVQCSGSGCGYGNGDVRRPPPPPPPSRSVSSSSVSSGSSSLPGSPLRTMTSVSELEVREVDGERKSDEGKVEGKMRGMREGASTWELGVLDLKGVEVAVKEVHPAIREELVDADARRNGCKSVDIPIIPEVVRVGAIAWPVEWEIGVAIGGDCRSDASITGPNGTERKYDGEKPTSGRIKSEECSPESPDMEIPSLQISKKRSTGIGDEGRGRNETKKLNSLGTLRRFALERSRNERPEMNFLYDEKLS</sequence>
<feature type="region of interest" description="Disordered" evidence="1">
    <location>
        <begin position="321"/>
        <end position="386"/>
    </location>
</feature>